<dbReference type="InterPro" id="IPR000073">
    <property type="entry name" value="AB_hydrolase_1"/>
</dbReference>
<dbReference type="PRINTS" id="PR00111">
    <property type="entry name" value="ABHYDROLASE"/>
</dbReference>
<dbReference type="EMBL" id="BOMG01000039">
    <property type="protein sequence ID" value="GID54183.1"/>
    <property type="molecule type" value="Genomic_DNA"/>
</dbReference>
<dbReference type="PANTHER" id="PTHR43798:SF33">
    <property type="entry name" value="HYDROLASE, PUTATIVE (AFU_ORTHOLOGUE AFUA_2G14860)-RELATED"/>
    <property type="match status" value="1"/>
</dbReference>
<gene>
    <name evidence="2" type="ORF">Aco03nite_025870</name>
</gene>
<sequence length="281" mass="30873">MPNFIDEYAREKYLAAYEIAMRAWPEPRTEIDVLTSFGTVHVHRYGPERGTPIVLLHGAAGGSAHWHRQVAALGGEHPVYAIDTLDDPGRSVPSREVTGSAENAAWLDETLAGLGLDGVTVVGHSYGGFLALCLALHRPERLGSVVLLDPGGLEKVPLRFYLHVLAGLPAMLAPRRARPVLARLLANHALAMPPEQVAPVLLAARTWRTKRPAARAFSDDEIHSIRVPMRIVLAGRSSLVRPRRVRRRFPRHDITIIRGAGHGLPLERPGTVNRLILDVVR</sequence>
<dbReference type="PANTHER" id="PTHR43798">
    <property type="entry name" value="MONOACYLGLYCEROL LIPASE"/>
    <property type="match status" value="1"/>
</dbReference>
<evidence type="ECO:0000313" key="3">
    <source>
        <dbReference type="Proteomes" id="UP000612282"/>
    </source>
</evidence>
<protein>
    <recommendedName>
        <fullName evidence="1">AB hydrolase-1 domain-containing protein</fullName>
    </recommendedName>
</protein>
<proteinExistence type="predicted"/>
<dbReference type="Pfam" id="PF12697">
    <property type="entry name" value="Abhydrolase_6"/>
    <property type="match status" value="1"/>
</dbReference>
<dbReference type="Proteomes" id="UP000612282">
    <property type="component" value="Unassembled WGS sequence"/>
</dbReference>
<dbReference type="InterPro" id="IPR050266">
    <property type="entry name" value="AB_hydrolase_sf"/>
</dbReference>
<reference evidence="2 3" key="1">
    <citation type="submission" date="2021-01" db="EMBL/GenBank/DDBJ databases">
        <title>Whole genome shotgun sequence of Actinoplanes couchii NBRC 106145.</title>
        <authorList>
            <person name="Komaki H."/>
            <person name="Tamura T."/>
        </authorList>
    </citation>
    <scope>NUCLEOTIDE SEQUENCE [LARGE SCALE GENOMIC DNA]</scope>
    <source>
        <strain evidence="2 3">NBRC 106145</strain>
    </source>
</reference>
<keyword evidence="3" id="KW-1185">Reference proteome</keyword>
<dbReference type="SUPFAM" id="SSF53474">
    <property type="entry name" value="alpha/beta-Hydrolases"/>
    <property type="match status" value="1"/>
</dbReference>
<dbReference type="InterPro" id="IPR029058">
    <property type="entry name" value="AB_hydrolase_fold"/>
</dbReference>
<name>A0ABQ3X714_9ACTN</name>
<organism evidence="2 3">
    <name type="scientific">Actinoplanes couchii</name>
    <dbReference type="NCBI Taxonomy" id="403638"/>
    <lineage>
        <taxon>Bacteria</taxon>
        <taxon>Bacillati</taxon>
        <taxon>Actinomycetota</taxon>
        <taxon>Actinomycetes</taxon>
        <taxon>Micromonosporales</taxon>
        <taxon>Micromonosporaceae</taxon>
        <taxon>Actinoplanes</taxon>
    </lineage>
</organism>
<feature type="domain" description="AB hydrolase-1" evidence="1">
    <location>
        <begin position="53"/>
        <end position="274"/>
    </location>
</feature>
<comment type="caution">
    <text evidence="2">The sequence shown here is derived from an EMBL/GenBank/DDBJ whole genome shotgun (WGS) entry which is preliminary data.</text>
</comment>
<dbReference type="RefSeq" id="WP_203795292.1">
    <property type="nucleotide sequence ID" value="NZ_BAAAQE010000035.1"/>
</dbReference>
<evidence type="ECO:0000313" key="2">
    <source>
        <dbReference type="EMBL" id="GID54183.1"/>
    </source>
</evidence>
<accession>A0ABQ3X714</accession>
<evidence type="ECO:0000259" key="1">
    <source>
        <dbReference type="Pfam" id="PF12697"/>
    </source>
</evidence>
<dbReference type="Gene3D" id="3.40.50.1820">
    <property type="entry name" value="alpha/beta hydrolase"/>
    <property type="match status" value="1"/>
</dbReference>